<keyword evidence="3" id="KW-1185">Reference proteome</keyword>
<comment type="caution">
    <text evidence="2">The sequence shown here is derived from an EMBL/GenBank/DDBJ whole genome shotgun (WGS) entry which is preliminary data.</text>
</comment>
<dbReference type="EMBL" id="JAPDNS010000001">
    <property type="protein sequence ID" value="MCW3484000.1"/>
    <property type="molecule type" value="Genomic_DNA"/>
</dbReference>
<proteinExistence type="predicted"/>
<dbReference type="Proteomes" id="UP001207742">
    <property type="component" value="Unassembled WGS sequence"/>
</dbReference>
<sequence>MRKQLITVMFMLIWVCQLSGRYVVMLDYYLNQSYIAKNLCINRDKPQLHCNGKCHLKKQLKEEDRRSQENPERKADNKVEIFCPPADDLLPVPPLAATLHHPLSPDAMGMPVDQPSGLFRPPIAS</sequence>
<organism evidence="2 3">
    <name type="scientific">Chitinophaga nivalis</name>
    <dbReference type="NCBI Taxonomy" id="2991709"/>
    <lineage>
        <taxon>Bacteria</taxon>
        <taxon>Pseudomonadati</taxon>
        <taxon>Bacteroidota</taxon>
        <taxon>Chitinophagia</taxon>
        <taxon>Chitinophagales</taxon>
        <taxon>Chitinophagaceae</taxon>
        <taxon>Chitinophaga</taxon>
    </lineage>
</organism>
<reference evidence="2 3" key="1">
    <citation type="submission" date="2022-10" db="EMBL/GenBank/DDBJ databases">
        <title>Chitinophaga nivalis PC15 sp. nov., isolated from Pyeongchang county, South Korea.</title>
        <authorList>
            <person name="Trinh H.N."/>
        </authorList>
    </citation>
    <scope>NUCLEOTIDE SEQUENCE [LARGE SCALE GENOMIC DNA]</scope>
    <source>
        <strain evidence="2 3">PC14</strain>
    </source>
</reference>
<accession>A0ABT3IJL3</accession>
<gene>
    <name evidence="2" type="ORF">OL497_08855</name>
</gene>
<feature type="region of interest" description="Disordered" evidence="1">
    <location>
        <begin position="106"/>
        <end position="125"/>
    </location>
</feature>
<evidence type="ECO:0000256" key="1">
    <source>
        <dbReference type="SAM" id="MobiDB-lite"/>
    </source>
</evidence>
<evidence type="ECO:0000313" key="3">
    <source>
        <dbReference type="Proteomes" id="UP001207742"/>
    </source>
</evidence>
<protein>
    <submittedName>
        <fullName evidence="2">Uncharacterized protein</fullName>
    </submittedName>
</protein>
<evidence type="ECO:0000313" key="2">
    <source>
        <dbReference type="EMBL" id="MCW3484000.1"/>
    </source>
</evidence>
<dbReference type="RefSeq" id="WP_264729519.1">
    <property type="nucleotide sequence ID" value="NZ_JAPDNR010000001.1"/>
</dbReference>
<name>A0ABT3IJL3_9BACT</name>